<dbReference type="Gene3D" id="3.10.450.50">
    <property type="match status" value="1"/>
</dbReference>
<dbReference type="InterPro" id="IPR049945">
    <property type="entry name" value="AAA_22"/>
</dbReference>
<dbReference type="SUPFAM" id="SSF52540">
    <property type="entry name" value="P-loop containing nucleoside triphosphate hydrolases"/>
    <property type="match status" value="1"/>
</dbReference>
<protein>
    <recommendedName>
        <fullName evidence="1">ORC1/DEAH AAA+ ATPase domain-containing protein</fullName>
    </recommendedName>
</protein>
<evidence type="ECO:0000259" key="1">
    <source>
        <dbReference type="Pfam" id="PF13401"/>
    </source>
</evidence>
<name>A0ABQ2LCL1_9PROT</name>
<reference evidence="3" key="1">
    <citation type="journal article" date="2019" name="Int. J. Syst. Evol. Microbiol.">
        <title>The Global Catalogue of Microorganisms (GCM) 10K type strain sequencing project: providing services to taxonomists for standard genome sequencing and annotation.</title>
        <authorList>
            <consortium name="The Broad Institute Genomics Platform"/>
            <consortium name="The Broad Institute Genome Sequencing Center for Infectious Disease"/>
            <person name="Wu L."/>
            <person name="Ma J."/>
        </authorList>
    </citation>
    <scope>NUCLEOTIDE SEQUENCE [LARGE SCALE GENOMIC DNA]</scope>
    <source>
        <strain evidence="3">JCM 17843</strain>
    </source>
</reference>
<gene>
    <name evidence="2" type="ORF">GCM10007972_13180</name>
</gene>
<proteinExistence type="predicted"/>
<feature type="domain" description="ORC1/DEAH AAA+ ATPase" evidence="1">
    <location>
        <begin position="244"/>
        <end position="356"/>
    </location>
</feature>
<sequence length="936" mass="102304">MSRTTTAAPLTLDSGQLAQIEAIHRGFLYQHLYAMACLFRAAGAGVVELVVESDEDVEIALPEARIYVQVKTRNKPLIFSDIKSALQRFDALRDEHSTGRRHGTASFVVASNVAPGPGLSEKLAEASWPADVAIHWPGCPSVIEAPLPEPWLGVADALASCCDSASTLPFAILAPETLVWKLAGRIMSAAAGTSPHADHTFRTEALPELFEQLIIQLQDFPAPPPHYRSQDQEPPLISAEPVRLITGFSGAGKTSWVSQAALQTSDALAYFNVSEVPGTALAATVARELAARLFGKPGGKLGEILLPGATGPEILFAIGKHLADSDRTATLVIDNAHRVPAADLKSLIEHSHNLRYALLAQPGPAVALMEATLGIQSQPLLGWTNETIAAEGAALGCHGDYAAYERLKTLTAGLPLYVQNALQIAVQHNGGGISQFSQELEEQTHAVETAQELILARVFGNYTDEERGAIGALSLSDVPLSQSDAAQVLRTTFDLDDKAVAKLLRKLRSAGAIQVFGTERFKIHDAMRLLGRAHLEALGNATLRKAQAAIRDLLITTLPREWSVQKVNLLLRLFVALGDVKPLVSMATDELFHELGFMPEIVAFLEQAAASEALSAEDRFWALDGLVFAEFKQGDEQAIRQRLALMERLVTENDLGQSERLAIGMKRMLFAAREGDATAAQAAMEETARLLPDRPEYVRIARYNYAHAMFELGMFEECAHETSDLIEQYYDVLGLSLSDVTGKNPDKIQPLLKKGKDHTDDLKHLADSLDLYAKACHCMGRKSGLARIHAMKFYSMAQALDSFVRVGQDLVDEFVERHDYIGARDVFERNLIPTIFKTKLASHVVSVRSQYAVVLAYCRAFEQADEEMARLAPYESGLDEMGQIELQRQRALISQLKLSPPPPQWQFKLPPGKYPVNAPCPCGSGKKYKKCHGRRA</sequence>
<dbReference type="SUPFAM" id="SSF103642">
    <property type="entry name" value="Sec-C motif"/>
    <property type="match status" value="1"/>
</dbReference>
<keyword evidence="3" id="KW-1185">Reference proteome</keyword>
<dbReference type="Proteomes" id="UP000602381">
    <property type="component" value="Unassembled WGS sequence"/>
</dbReference>
<dbReference type="RefSeq" id="WP_188873655.1">
    <property type="nucleotide sequence ID" value="NZ_BMOV01000003.1"/>
</dbReference>
<comment type="caution">
    <text evidence="2">The sequence shown here is derived from an EMBL/GenBank/DDBJ whole genome shotgun (WGS) entry which is preliminary data.</text>
</comment>
<organism evidence="2 3">
    <name type="scientific">Iodidimonas muriae</name>
    <dbReference type="NCBI Taxonomy" id="261467"/>
    <lineage>
        <taxon>Bacteria</taxon>
        <taxon>Pseudomonadati</taxon>
        <taxon>Pseudomonadota</taxon>
        <taxon>Alphaproteobacteria</taxon>
        <taxon>Iodidimonadales</taxon>
        <taxon>Iodidimonadaceae</taxon>
        <taxon>Iodidimonas</taxon>
    </lineage>
</organism>
<dbReference type="InterPro" id="IPR004027">
    <property type="entry name" value="SEC_C_motif"/>
</dbReference>
<accession>A0ABQ2LCL1</accession>
<dbReference type="InterPro" id="IPR027417">
    <property type="entry name" value="P-loop_NTPase"/>
</dbReference>
<evidence type="ECO:0000313" key="2">
    <source>
        <dbReference type="EMBL" id="GGO10407.1"/>
    </source>
</evidence>
<dbReference type="EMBL" id="BMOV01000003">
    <property type="protein sequence ID" value="GGO10407.1"/>
    <property type="molecule type" value="Genomic_DNA"/>
</dbReference>
<evidence type="ECO:0000313" key="3">
    <source>
        <dbReference type="Proteomes" id="UP000602381"/>
    </source>
</evidence>
<dbReference type="Pfam" id="PF02810">
    <property type="entry name" value="SEC-C"/>
    <property type="match status" value="1"/>
</dbReference>
<dbReference type="Pfam" id="PF13401">
    <property type="entry name" value="AAA_22"/>
    <property type="match status" value="1"/>
</dbReference>